<evidence type="ECO:0000256" key="1">
    <source>
        <dbReference type="SAM" id="SignalP"/>
    </source>
</evidence>
<sequence length="76" mass="8313">MLLLKSLAVLVAVVLYAQLPSPTEGQANCQSTFLTRFLQCVSNSTLNPQHFLWLTRDGNMGSQPPDLPAFTQSACM</sequence>
<accession>A0AAN9AVT9</accession>
<dbReference type="AlphaFoldDB" id="A0AAN9AVT9"/>
<feature type="signal peptide" evidence="1">
    <location>
        <begin position="1"/>
        <end position="25"/>
    </location>
</feature>
<comment type="caution">
    <text evidence="2">The sequence shown here is derived from an EMBL/GenBank/DDBJ whole genome shotgun (WGS) entry which is preliminary data.</text>
</comment>
<dbReference type="Proteomes" id="UP001374579">
    <property type="component" value="Unassembled WGS sequence"/>
</dbReference>
<dbReference type="EMBL" id="JBAMIC010000019">
    <property type="protein sequence ID" value="KAK7093490.1"/>
    <property type="molecule type" value="Genomic_DNA"/>
</dbReference>
<organism evidence="2 3">
    <name type="scientific">Littorina saxatilis</name>
    <dbReference type="NCBI Taxonomy" id="31220"/>
    <lineage>
        <taxon>Eukaryota</taxon>
        <taxon>Metazoa</taxon>
        <taxon>Spiralia</taxon>
        <taxon>Lophotrochozoa</taxon>
        <taxon>Mollusca</taxon>
        <taxon>Gastropoda</taxon>
        <taxon>Caenogastropoda</taxon>
        <taxon>Littorinimorpha</taxon>
        <taxon>Littorinoidea</taxon>
        <taxon>Littorinidae</taxon>
        <taxon>Littorina</taxon>
    </lineage>
</organism>
<reference evidence="2 3" key="1">
    <citation type="submission" date="2024-02" db="EMBL/GenBank/DDBJ databases">
        <title>Chromosome-scale genome assembly of the rough periwinkle Littorina saxatilis.</title>
        <authorList>
            <person name="De Jode A."/>
            <person name="Faria R."/>
            <person name="Formenti G."/>
            <person name="Sims Y."/>
            <person name="Smith T.P."/>
            <person name="Tracey A."/>
            <person name="Wood J.M.D."/>
            <person name="Zagrodzka Z.B."/>
            <person name="Johannesson K."/>
            <person name="Butlin R.K."/>
            <person name="Leder E.H."/>
        </authorList>
    </citation>
    <scope>NUCLEOTIDE SEQUENCE [LARGE SCALE GENOMIC DNA]</scope>
    <source>
        <strain evidence="2">Snail1</strain>
        <tissue evidence="2">Muscle</tissue>
    </source>
</reference>
<keyword evidence="3" id="KW-1185">Reference proteome</keyword>
<feature type="chain" id="PRO_5042930714" evidence="1">
    <location>
        <begin position="26"/>
        <end position="76"/>
    </location>
</feature>
<name>A0AAN9AVT9_9CAEN</name>
<proteinExistence type="predicted"/>
<keyword evidence="1" id="KW-0732">Signal</keyword>
<protein>
    <submittedName>
        <fullName evidence="2">Uncharacterized protein</fullName>
    </submittedName>
</protein>
<evidence type="ECO:0000313" key="2">
    <source>
        <dbReference type="EMBL" id="KAK7093490.1"/>
    </source>
</evidence>
<gene>
    <name evidence="2" type="ORF">V1264_007234</name>
</gene>
<evidence type="ECO:0000313" key="3">
    <source>
        <dbReference type="Proteomes" id="UP001374579"/>
    </source>
</evidence>